<reference evidence="1" key="2">
    <citation type="submission" date="2021-04" db="EMBL/GenBank/DDBJ databases">
        <authorList>
            <person name="Gilroy R."/>
        </authorList>
    </citation>
    <scope>NUCLEOTIDE SEQUENCE</scope>
    <source>
        <strain evidence="1">1719</strain>
    </source>
</reference>
<accession>A0A9D1W936</accession>
<dbReference type="EMBL" id="DXEZ01000217">
    <property type="protein sequence ID" value="HIX54914.1"/>
    <property type="molecule type" value="Genomic_DNA"/>
</dbReference>
<evidence type="ECO:0000313" key="2">
    <source>
        <dbReference type="Proteomes" id="UP000824156"/>
    </source>
</evidence>
<dbReference type="Proteomes" id="UP000824156">
    <property type="component" value="Unassembled WGS sequence"/>
</dbReference>
<protein>
    <submittedName>
        <fullName evidence="1">DUF3108 domain-containing protein</fullName>
    </submittedName>
</protein>
<sequence length="265" mass="30335">MQRSFVLSVLLFVLTLSTHGQTKLKYISEPAFKVGEKLTYKLRYGFLSAATGTLEVKKSNLRFSNPHSFLLTAQGETSGAFSALFTVKNFYESYIDGDNYMPYLYTENIREGRYRREEYALFDHNKRTVSGKKGVFESPTEQFFDLVSAYYFSRNLDFKGVKKGDSFKITYFLNDEIAQLGVEYIGLETIKTSLGEIECIKFSPEIKPGRIFKKDSRLYLWVTNDGNRIPVKAQVEILIGSVTMELVNAKGLKYPLGRPVHYSIK</sequence>
<comment type="caution">
    <text evidence="1">The sequence shown here is derived from an EMBL/GenBank/DDBJ whole genome shotgun (WGS) entry which is preliminary data.</text>
</comment>
<dbReference type="AlphaFoldDB" id="A0A9D1W936"/>
<evidence type="ECO:0000313" key="1">
    <source>
        <dbReference type="EMBL" id="HIX54914.1"/>
    </source>
</evidence>
<dbReference type="InterPro" id="IPR021457">
    <property type="entry name" value="DUF3108"/>
</dbReference>
<proteinExistence type="predicted"/>
<name>A0A9D1W936_9SPHI</name>
<dbReference type="Pfam" id="PF11306">
    <property type="entry name" value="DUF3108"/>
    <property type="match status" value="1"/>
</dbReference>
<gene>
    <name evidence="1" type="ORF">H9853_07805</name>
</gene>
<organism evidence="1 2">
    <name type="scientific">Candidatus Sphingobacterium stercoripullorum</name>
    <dbReference type="NCBI Taxonomy" id="2838759"/>
    <lineage>
        <taxon>Bacteria</taxon>
        <taxon>Pseudomonadati</taxon>
        <taxon>Bacteroidota</taxon>
        <taxon>Sphingobacteriia</taxon>
        <taxon>Sphingobacteriales</taxon>
        <taxon>Sphingobacteriaceae</taxon>
        <taxon>Sphingobacterium</taxon>
    </lineage>
</organism>
<reference evidence="1" key="1">
    <citation type="journal article" date="2021" name="PeerJ">
        <title>Extensive microbial diversity within the chicken gut microbiome revealed by metagenomics and culture.</title>
        <authorList>
            <person name="Gilroy R."/>
            <person name="Ravi A."/>
            <person name="Getino M."/>
            <person name="Pursley I."/>
            <person name="Horton D.L."/>
            <person name="Alikhan N.F."/>
            <person name="Baker D."/>
            <person name="Gharbi K."/>
            <person name="Hall N."/>
            <person name="Watson M."/>
            <person name="Adriaenssens E.M."/>
            <person name="Foster-Nyarko E."/>
            <person name="Jarju S."/>
            <person name="Secka A."/>
            <person name="Antonio M."/>
            <person name="Oren A."/>
            <person name="Chaudhuri R.R."/>
            <person name="La Ragione R."/>
            <person name="Hildebrand F."/>
            <person name="Pallen M.J."/>
        </authorList>
    </citation>
    <scope>NUCLEOTIDE SEQUENCE</scope>
    <source>
        <strain evidence="1">1719</strain>
    </source>
</reference>